<dbReference type="Gene3D" id="3.60.10.10">
    <property type="entry name" value="Endonuclease/exonuclease/phosphatase"/>
    <property type="match status" value="1"/>
</dbReference>
<dbReference type="GeneTree" id="ENSGT01150000286925"/>
<protein>
    <recommendedName>
        <fullName evidence="1">Reverse transcriptase domain-containing protein</fullName>
    </recommendedName>
</protein>
<evidence type="ECO:0000313" key="2">
    <source>
        <dbReference type="Ensembl" id="ENSXETP00000119301"/>
    </source>
</evidence>
<dbReference type="SUPFAM" id="SSF56672">
    <property type="entry name" value="DNA/RNA polymerases"/>
    <property type="match status" value="1"/>
</dbReference>
<dbReference type="InterPro" id="IPR005135">
    <property type="entry name" value="Endo/exonuclease/phosphatase"/>
</dbReference>
<dbReference type="InParanoid" id="A0A803KGA6"/>
<dbReference type="InterPro" id="IPR000477">
    <property type="entry name" value="RT_dom"/>
</dbReference>
<proteinExistence type="predicted"/>
<organism evidence="2">
    <name type="scientific">Xenopus tropicalis</name>
    <name type="common">Western clawed frog</name>
    <name type="synonym">Silurana tropicalis</name>
    <dbReference type="NCBI Taxonomy" id="8364"/>
    <lineage>
        <taxon>Eukaryota</taxon>
        <taxon>Metazoa</taxon>
        <taxon>Chordata</taxon>
        <taxon>Craniata</taxon>
        <taxon>Vertebrata</taxon>
        <taxon>Euteleostomi</taxon>
        <taxon>Amphibia</taxon>
        <taxon>Batrachia</taxon>
        <taxon>Anura</taxon>
        <taxon>Pipoidea</taxon>
        <taxon>Pipidae</taxon>
        <taxon>Xenopodinae</taxon>
        <taxon>Xenopus</taxon>
        <taxon>Silurana</taxon>
    </lineage>
</organism>
<dbReference type="InterPro" id="IPR036691">
    <property type="entry name" value="Endo/exonu/phosph_ase_sf"/>
</dbReference>
<dbReference type="PROSITE" id="PS50878">
    <property type="entry name" value="RT_POL"/>
    <property type="match status" value="1"/>
</dbReference>
<feature type="domain" description="Reverse transcriptase" evidence="1">
    <location>
        <begin position="494"/>
        <end position="765"/>
    </location>
</feature>
<reference evidence="2" key="1">
    <citation type="journal article" date="2010" name="Science">
        <title>The genome of the Western clawed frog Xenopus tropicalis.</title>
        <authorList>
            <person name="Hellsten U."/>
            <person name="Harland R.M."/>
            <person name="Gilchrist M.J."/>
            <person name="Hendrix D."/>
            <person name="Jurka J."/>
            <person name="Kapitonov V."/>
            <person name="Ovcharenko I."/>
            <person name="Putnam N.H."/>
            <person name="Shu S."/>
            <person name="Taher L."/>
            <person name="Blitz I.L."/>
            <person name="Blumberg B."/>
            <person name="Dichmann D.S."/>
            <person name="Dubchak I."/>
            <person name="Amaya E."/>
            <person name="Detter J.C."/>
            <person name="Fletcher R."/>
            <person name="Gerhard D.S."/>
            <person name="Goodstein D."/>
            <person name="Graves T."/>
            <person name="Grigoriev I.V."/>
            <person name="Grimwood J."/>
            <person name="Kawashima T."/>
            <person name="Lindquist E."/>
            <person name="Lucas S.M."/>
            <person name="Mead P.E."/>
            <person name="Mitros T."/>
            <person name="Ogino H."/>
            <person name="Ohta Y."/>
            <person name="Poliakov A.V."/>
            <person name="Pollet N."/>
            <person name="Robert J."/>
            <person name="Salamov A."/>
            <person name="Sater A.K."/>
            <person name="Schmutz J."/>
            <person name="Terry A."/>
            <person name="Vize P.D."/>
            <person name="Warren W.C."/>
            <person name="Wells D."/>
            <person name="Wills A."/>
            <person name="Wilson R.K."/>
            <person name="Zimmerman L.B."/>
            <person name="Zorn A.M."/>
            <person name="Grainger R."/>
            <person name="Grammer T."/>
            <person name="Khokha M.K."/>
            <person name="Richardson P.M."/>
            <person name="Rokhsar D.S."/>
        </authorList>
    </citation>
    <scope>NUCLEOTIDE SEQUENCE [LARGE SCALE GENOMIC DNA]</scope>
    <source>
        <strain evidence="2">Nigerian</strain>
    </source>
</reference>
<dbReference type="Pfam" id="PF00078">
    <property type="entry name" value="RVT_1"/>
    <property type="match status" value="1"/>
</dbReference>
<dbReference type="CDD" id="cd01650">
    <property type="entry name" value="RT_nLTR_like"/>
    <property type="match status" value="1"/>
</dbReference>
<evidence type="ECO:0000259" key="1">
    <source>
        <dbReference type="PROSITE" id="PS50878"/>
    </source>
</evidence>
<dbReference type="SUPFAM" id="SSF56219">
    <property type="entry name" value="DNase I-like"/>
    <property type="match status" value="1"/>
</dbReference>
<dbReference type="InterPro" id="IPR043502">
    <property type="entry name" value="DNA/RNA_pol_sf"/>
</dbReference>
<sequence>MAVNVITWNVRGLNNPIKRKLVLDHLKRNNVHIALLQETHLVGSKTMALKRPWIGWAYHSSYSVYSAGVSILIHKQVPFKLENLSIDQKGKFIFLHCKIGQNELIIANVYIPPPYSDNSIKVWADFSAKYPHAMNLLSGDFNTVLNSDFDRLRKVGSHTTEPTTNLRLLMEEMSMTEVWRHQHPYDKQFSCFSTSHLVLSRLDMMFANASLLPKIALTRYLPRGISDHAPMLAVLTITNPPTTARWSINPVWFHILRNQAELDEEILEFFQINGGTADTLTVWETFKAYIRGTLNTQIRAHKKKTREAIVKTESKVEQVEQQATQTPTESNLKLLHHWQEVYAKQQWETSQHKLFFSKINTFVHGERAGKLLAYMIKNQTSPPAITTLKDKNGLAHSDPEKIKGILSAFYKDLYSSKLATSLDNIKCYLATLNLPKLNQDYRAFLEQPISTEEVADAIDSFPSGKASGADGIPIELYKRHSKTLSPMLQKVFAEALRVGTLPPSMYEAAIALLAKPGKDPQLSESYRPISLLTADVKILAKILAKRLAQVVKHLVGEDQTGFIPEKTTALNLRRLFLNMSITHTNSSTRAVAALDIAKAFDTVEWPFLWEVLNANGIGPNFIAYIKLLYVKPTASLRVNSDLTEPFELSRGTRQGCTLSPLLFALAIEPFAQAVRLHPQLVGLEIANRLEKIQLYADDTLVYLGDRGPSLDTLISLTTQFARASGLCVSPSKSVLFLLDPPKEGENLDKCPLQVVQEFTYLGIRIANPLTKYYDLNVKPLIAWVQAKAEAWAALPLGPMGRIQLTKMIITPKIQYALWHSPIWIKKKFFNALDKTLKQFIWGKSRSRLALETLQLPQGTGGLAFPNMSLYFLSAQLTHCRQMVKHTAEKSIYHLWSAVTPTQPTPFRGLLAKGPQVKGTKNNSLLTLHQKVWQTAHQVMNYSALHPQTPIYSNLEFPSLKALQPHPIWLEHDIPTLGSLWDRKGMVQFKTLQLEYGLPKSQWLTYNGIATAIRKRNSAQKIIIEVSDLTSVIFEGKNKGLISNVYKKLIKQSVQTKTIKALTKWENDIPALTESQWQQALKTPALVSLNYKYRMLQLYIVHRAYLTKSRLHRIDPNISPLCNRCQQEEGTLIHTLWSCTKLNVYWTEVLDTLSQLLQYPIPRSPQICLLGVISSLELPAAELHFLQKVLFLARKAITRLWKSSEPPTYYQWYSAVGDLCKVEKAAYTKNGTYNKYLAIWNKWNNAHNPKR</sequence>
<dbReference type="AlphaFoldDB" id="A0A803KGA6"/>
<dbReference type="GO" id="GO:0003824">
    <property type="term" value="F:catalytic activity"/>
    <property type="evidence" value="ECO:0007669"/>
    <property type="project" value="InterPro"/>
</dbReference>
<dbReference type="PANTHER" id="PTHR31635:SF196">
    <property type="entry name" value="REVERSE TRANSCRIPTASE DOMAIN-CONTAINING PROTEIN-RELATED"/>
    <property type="match status" value="1"/>
</dbReference>
<dbReference type="Pfam" id="PF03372">
    <property type="entry name" value="Exo_endo_phos"/>
    <property type="match status" value="1"/>
</dbReference>
<dbReference type="Ensembl" id="ENSXETT00000121427">
    <property type="protein sequence ID" value="ENSXETP00000119301"/>
    <property type="gene ID" value="ENSXETG00000041599"/>
</dbReference>
<name>A0A803KGA6_XENTR</name>
<dbReference type="CDD" id="cd09076">
    <property type="entry name" value="L1-EN"/>
    <property type="match status" value="1"/>
</dbReference>
<dbReference type="PANTHER" id="PTHR31635">
    <property type="entry name" value="REVERSE TRANSCRIPTASE DOMAIN-CONTAINING PROTEIN-RELATED"/>
    <property type="match status" value="1"/>
</dbReference>
<reference evidence="2" key="2">
    <citation type="submission" date="2021-03" db="UniProtKB">
        <authorList>
            <consortium name="Ensembl"/>
        </authorList>
    </citation>
    <scope>IDENTIFICATION</scope>
</reference>
<accession>A0A803KGA6</accession>